<reference evidence="3 4" key="1">
    <citation type="submission" date="2022-05" db="EMBL/GenBank/DDBJ databases">
        <authorList>
            <consortium name="Genoscope - CEA"/>
            <person name="William W."/>
        </authorList>
    </citation>
    <scope>NUCLEOTIDE SEQUENCE [LARGE SCALE GENOMIC DNA]</scope>
</reference>
<evidence type="ECO:0000313" key="3">
    <source>
        <dbReference type="EMBL" id="CAH3018502.1"/>
    </source>
</evidence>
<accession>A0ABN8LSR9</accession>
<dbReference type="EMBL" id="CALNXI010000089">
    <property type="protein sequence ID" value="CAH3018502.1"/>
    <property type="molecule type" value="Genomic_DNA"/>
</dbReference>
<keyword evidence="2" id="KW-0472">Membrane</keyword>
<sequence length="100" mass="11330">TRRKYFIGLALVIVCNASNKFRKQKQKEKSSQRAGYRLQRKLRAHKTKAKGKKQSTVCEDAASARRPRSVGVFLRAEMHILIFLAVVLFAPPCAVQGKMI</sequence>
<keyword evidence="2" id="KW-1133">Transmembrane helix</keyword>
<feature type="transmembrane region" description="Helical" evidence="2">
    <location>
        <begin position="78"/>
        <end position="95"/>
    </location>
</feature>
<proteinExistence type="predicted"/>
<evidence type="ECO:0000256" key="1">
    <source>
        <dbReference type="SAM" id="MobiDB-lite"/>
    </source>
</evidence>
<evidence type="ECO:0000313" key="4">
    <source>
        <dbReference type="Proteomes" id="UP001159427"/>
    </source>
</evidence>
<feature type="region of interest" description="Disordered" evidence="1">
    <location>
        <begin position="24"/>
        <end position="60"/>
    </location>
</feature>
<name>A0ABN8LSR9_9CNID</name>
<gene>
    <name evidence="3" type="ORF">PEVE_00043478</name>
</gene>
<feature type="compositionally biased region" description="Basic residues" evidence="1">
    <location>
        <begin position="38"/>
        <end position="53"/>
    </location>
</feature>
<keyword evidence="2" id="KW-0812">Transmembrane</keyword>
<organism evidence="3 4">
    <name type="scientific">Porites evermanni</name>
    <dbReference type="NCBI Taxonomy" id="104178"/>
    <lineage>
        <taxon>Eukaryota</taxon>
        <taxon>Metazoa</taxon>
        <taxon>Cnidaria</taxon>
        <taxon>Anthozoa</taxon>
        <taxon>Hexacorallia</taxon>
        <taxon>Scleractinia</taxon>
        <taxon>Fungiina</taxon>
        <taxon>Poritidae</taxon>
        <taxon>Porites</taxon>
    </lineage>
</organism>
<comment type="caution">
    <text evidence="3">The sequence shown here is derived from an EMBL/GenBank/DDBJ whole genome shotgun (WGS) entry which is preliminary data.</text>
</comment>
<feature type="non-terminal residue" evidence="3">
    <location>
        <position position="1"/>
    </location>
</feature>
<keyword evidence="4" id="KW-1185">Reference proteome</keyword>
<protein>
    <submittedName>
        <fullName evidence="3">Uncharacterized protein</fullName>
    </submittedName>
</protein>
<dbReference type="Proteomes" id="UP001159427">
    <property type="component" value="Unassembled WGS sequence"/>
</dbReference>
<evidence type="ECO:0000256" key="2">
    <source>
        <dbReference type="SAM" id="Phobius"/>
    </source>
</evidence>